<gene>
    <name evidence="2" type="ORF">IPZ78_04295</name>
</gene>
<name>A0ABS7Z2J4_9SPHI</name>
<dbReference type="GO" id="GO:0016798">
    <property type="term" value="F:hydrolase activity, acting on glycosyl bonds"/>
    <property type="evidence" value="ECO:0007669"/>
    <property type="project" value="UniProtKB-KW"/>
</dbReference>
<keyword evidence="3" id="KW-1185">Reference proteome</keyword>
<evidence type="ECO:0000313" key="2">
    <source>
        <dbReference type="EMBL" id="MCA5004378.1"/>
    </source>
</evidence>
<evidence type="ECO:0000259" key="1">
    <source>
        <dbReference type="Pfam" id="PF09992"/>
    </source>
</evidence>
<dbReference type="EMBL" id="JADEYP010000005">
    <property type="protein sequence ID" value="MCA5004378.1"/>
    <property type="molecule type" value="Genomic_DNA"/>
</dbReference>
<dbReference type="RefSeq" id="WP_225551703.1">
    <property type="nucleotide sequence ID" value="NZ_JADEYP010000005.1"/>
</dbReference>
<dbReference type="Pfam" id="PF09992">
    <property type="entry name" value="NAGPA"/>
    <property type="match status" value="1"/>
</dbReference>
<dbReference type="PANTHER" id="PTHR40446">
    <property type="entry name" value="N-ACETYLGLUCOSAMINE-1-PHOSPHODIESTER ALPHA-N-ACETYLGLUCOSAMINIDASE"/>
    <property type="match status" value="1"/>
</dbReference>
<organism evidence="2 3">
    <name type="scientific">Sphingobacterium bovistauri</name>
    <dbReference type="NCBI Taxonomy" id="2781959"/>
    <lineage>
        <taxon>Bacteria</taxon>
        <taxon>Pseudomonadati</taxon>
        <taxon>Bacteroidota</taxon>
        <taxon>Sphingobacteriia</taxon>
        <taxon>Sphingobacteriales</taxon>
        <taxon>Sphingobacteriaceae</taxon>
        <taxon>Sphingobacterium</taxon>
    </lineage>
</organism>
<comment type="caution">
    <text evidence="2">The sequence shown here is derived from an EMBL/GenBank/DDBJ whole genome shotgun (WGS) entry which is preliminary data.</text>
</comment>
<dbReference type="InterPro" id="IPR018711">
    <property type="entry name" value="NAGPA"/>
</dbReference>
<keyword evidence="2" id="KW-0326">Glycosidase</keyword>
<sequence>MKLLVSTLVVISIFISGCTKDIERYQSPYVKDKDEESVDVKLPSHWVEHSGSMKDIGFHVYRSERVFNNKKTRLIALVFNPSKVEFKPVISSSAKTVSQFYASEQGVIASVNGGYFGAGTSYSLILQNGVNLADNIRSLSRAYNGSNTPYYPTRAAFGLDISNKPSVAWVYSLTSKGAIYSYPTPSPNIEGQVPQAVPSASFPSGGQVWGMDQAIGGSPMLIKDGKINITDKEELISVDNTANRPRTAIGYYDNGFITLLVAEGGNTAETIPGLTLNDVANIMLDMGCEGAINLDGGGSSMMVVNGEKQIRPSDAAGERAVISAVLIKKK</sequence>
<keyword evidence="2" id="KW-0378">Hydrolase</keyword>
<dbReference type="Proteomes" id="UP001165302">
    <property type="component" value="Unassembled WGS sequence"/>
</dbReference>
<protein>
    <submittedName>
        <fullName evidence="2">Phosphodiester glycosidase family protein</fullName>
    </submittedName>
</protein>
<evidence type="ECO:0000313" key="3">
    <source>
        <dbReference type="Proteomes" id="UP001165302"/>
    </source>
</evidence>
<reference evidence="2" key="1">
    <citation type="submission" date="2020-10" db="EMBL/GenBank/DDBJ databases">
        <authorList>
            <person name="Lu T."/>
            <person name="Wang Q."/>
            <person name="Han X."/>
        </authorList>
    </citation>
    <scope>NUCLEOTIDE SEQUENCE</scope>
    <source>
        <strain evidence="2">WQ 366</strain>
    </source>
</reference>
<proteinExistence type="predicted"/>
<feature type="domain" description="Phosphodiester glycosidase" evidence="1">
    <location>
        <begin position="106"/>
        <end position="327"/>
    </location>
</feature>
<dbReference type="PANTHER" id="PTHR40446:SF2">
    <property type="entry name" value="N-ACETYLGLUCOSAMINE-1-PHOSPHODIESTER ALPHA-N-ACETYLGLUCOSAMINIDASE"/>
    <property type="match status" value="1"/>
</dbReference>
<dbReference type="PROSITE" id="PS51257">
    <property type="entry name" value="PROKAR_LIPOPROTEIN"/>
    <property type="match status" value="1"/>
</dbReference>
<accession>A0ABS7Z2J4</accession>